<dbReference type="Proteomes" id="UP001358614">
    <property type="component" value="Chromosome 1"/>
</dbReference>
<dbReference type="AlphaFoldDB" id="A0AAX4KKD3"/>
<feature type="compositionally biased region" description="Polar residues" evidence="1">
    <location>
        <begin position="1"/>
        <end position="17"/>
    </location>
</feature>
<sequence length="92" mass="9451">MTTGNDPAGDLSNSERSGTPTTFTVGNVTTSTQFQPQAGSQAETSAGTANQTTSSSGQSKIIPRDFMSAPPRTGSSKTGGFNILDSEFDDGR</sequence>
<reference evidence="2 3" key="1">
    <citation type="submission" date="2024-01" db="EMBL/GenBank/DDBJ databases">
        <title>Comparative genomics of Cryptococcus and Kwoniella reveals pathogenesis evolution and contrasting modes of karyotype evolution via chromosome fusion or intercentromeric recombination.</title>
        <authorList>
            <person name="Coelho M.A."/>
            <person name="David-Palma M."/>
            <person name="Shea T."/>
            <person name="Bowers K."/>
            <person name="McGinley-Smith S."/>
            <person name="Mohammad A.W."/>
            <person name="Gnirke A."/>
            <person name="Yurkov A.M."/>
            <person name="Nowrousian M."/>
            <person name="Sun S."/>
            <person name="Cuomo C.A."/>
            <person name="Heitman J."/>
        </authorList>
    </citation>
    <scope>NUCLEOTIDE SEQUENCE [LARGE SCALE GENOMIC DNA]</scope>
    <source>
        <strain evidence="2 3">PYCC6329</strain>
    </source>
</reference>
<dbReference type="KEGG" id="ker:91102972"/>
<evidence type="ECO:0000313" key="3">
    <source>
        <dbReference type="Proteomes" id="UP001358614"/>
    </source>
</evidence>
<protein>
    <submittedName>
        <fullName evidence="2">Uncharacterized protein</fullName>
    </submittedName>
</protein>
<gene>
    <name evidence="2" type="ORF">V865_004170</name>
</gene>
<feature type="compositionally biased region" description="Polar residues" evidence="1">
    <location>
        <begin position="33"/>
        <end position="59"/>
    </location>
</feature>
<dbReference type="GeneID" id="91102972"/>
<feature type="region of interest" description="Disordered" evidence="1">
    <location>
        <begin position="1"/>
        <end position="92"/>
    </location>
</feature>
<keyword evidence="3" id="KW-1185">Reference proteome</keyword>
<evidence type="ECO:0000313" key="2">
    <source>
        <dbReference type="EMBL" id="WWD06085.1"/>
    </source>
</evidence>
<accession>A0AAX4KKD3</accession>
<evidence type="ECO:0000256" key="1">
    <source>
        <dbReference type="SAM" id="MobiDB-lite"/>
    </source>
</evidence>
<dbReference type="EMBL" id="CP144089">
    <property type="protein sequence ID" value="WWD06085.1"/>
    <property type="molecule type" value="Genomic_DNA"/>
</dbReference>
<organism evidence="2 3">
    <name type="scientific">Kwoniella europaea PYCC6329</name>
    <dbReference type="NCBI Taxonomy" id="1423913"/>
    <lineage>
        <taxon>Eukaryota</taxon>
        <taxon>Fungi</taxon>
        <taxon>Dikarya</taxon>
        <taxon>Basidiomycota</taxon>
        <taxon>Agaricomycotina</taxon>
        <taxon>Tremellomycetes</taxon>
        <taxon>Tremellales</taxon>
        <taxon>Cryptococcaceae</taxon>
        <taxon>Kwoniella</taxon>
    </lineage>
</organism>
<proteinExistence type="predicted"/>
<feature type="compositionally biased region" description="Low complexity" evidence="1">
    <location>
        <begin position="18"/>
        <end position="32"/>
    </location>
</feature>
<name>A0AAX4KKD3_9TREE</name>
<dbReference type="RefSeq" id="XP_066084052.1">
    <property type="nucleotide sequence ID" value="XM_066227955.1"/>
</dbReference>